<reference evidence="1" key="2">
    <citation type="journal article" date="2015" name="Data Brief">
        <title>Shoot transcriptome of the giant reed, Arundo donax.</title>
        <authorList>
            <person name="Barrero R.A."/>
            <person name="Guerrero F.D."/>
            <person name="Moolhuijzen P."/>
            <person name="Goolsby J.A."/>
            <person name="Tidwell J."/>
            <person name="Bellgard S.E."/>
            <person name="Bellgard M.I."/>
        </authorList>
    </citation>
    <scope>NUCLEOTIDE SEQUENCE</scope>
    <source>
        <tissue evidence="1">Shoot tissue taken approximately 20 cm above the soil surface</tissue>
    </source>
</reference>
<sequence>MLMRQTNRTINSEIQSGNIESAGVVTCNRVEILNQQGWLHTIYTTCYKT</sequence>
<protein>
    <submittedName>
        <fullName evidence="1">Uncharacterized protein</fullName>
    </submittedName>
</protein>
<reference evidence="1" key="1">
    <citation type="submission" date="2014-09" db="EMBL/GenBank/DDBJ databases">
        <authorList>
            <person name="Magalhaes I.L.F."/>
            <person name="Oliveira U."/>
            <person name="Santos F.R."/>
            <person name="Vidigal T.H.D.A."/>
            <person name="Brescovit A.D."/>
            <person name="Santos A.J."/>
        </authorList>
    </citation>
    <scope>NUCLEOTIDE SEQUENCE</scope>
    <source>
        <tissue evidence="1">Shoot tissue taken approximately 20 cm above the soil surface</tissue>
    </source>
</reference>
<proteinExistence type="predicted"/>
<dbReference type="AlphaFoldDB" id="A0A0A8ZGC9"/>
<name>A0A0A8ZGC9_ARUDO</name>
<evidence type="ECO:0000313" key="1">
    <source>
        <dbReference type="EMBL" id="JAD33927.1"/>
    </source>
</evidence>
<accession>A0A0A8ZGC9</accession>
<dbReference type="EMBL" id="GBRH01263968">
    <property type="protein sequence ID" value="JAD33927.1"/>
    <property type="molecule type" value="Transcribed_RNA"/>
</dbReference>
<organism evidence="1">
    <name type="scientific">Arundo donax</name>
    <name type="common">Giant reed</name>
    <name type="synonym">Donax arundinaceus</name>
    <dbReference type="NCBI Taxonomy" id="35708"/>
    <lineage>
        <taxon>Eukaryota</taxon>
        <taxon>Viridiplantae</taxon>
        <taxon>Streptophyta</taxon>
        <taxon>Embryophyta</taxon>
        <taxon>Tracheophyta</taxon>
        <taxon>Spermatophyta</taxon>
        <taxon>Magnoliopsida</taxon>
        <taxon>Liliopsida</taxon>
        <taxon>Poales</taxon>
        <taxon>Poaceae</taxon>
        <taxon>PACMAD clade</taxon>
        <taxon>Arundinoideae</taxon>
        <taxon>Arundineae</taxon>
        <taxon>Arundo</taxon>
    </lineage>
</organism>